<evidence type="ECO:0000259" key="29">
    <source>
        <dbReference type="PROSITE" id="PS50894"/>
    </source>
</evidence>
<feature type="domain" description="PAS" evidence="27">
    <location>
        <begin position="584"/>
        <end position="619"/>
    </location>
</feature>
<feature type="domain" description="Response regulatory" evidence="26">
    <location>
        <begin position="1734"/>
        <end position="1857"/>
    </location>
</feature>
<evidence type="ECO:0000256" key="2">
    <source>
        <dbReference type="ARBA" id="ARBA00001935"/>
    </source>
</evidence>
<dbReference type="CDD" id="cd00130">
    <property type="entry name" value="PAS"/>
    <property type="match status" value="5"/>
</dbReference>
<dbReference type="InterPro" id="IPR029016">
    <property type="entry name" value="GAF-like_dom_sf"/>
</dbReference>
<feature type="region of interest" description="Disordered" evidence="23">
    <location>
        <begin position="1706"/>
        <end position="1728"/>
    </location>
</feature>
<evidence type="ECO:0000256" key="18">
    <source>
        <dbReference type="ARBA" id="ARBA00023012"/>
    </source>
</evidence>
<dbReference type="Pfam" id="PF01590">
    <property type="entry name" value="GAF"/>
    <property type="match status" value="2"/>
</dbReference>
<keyword evidence="31" id="KW-1185">Reference proteome</keyword>
<feature type="transmembrane region" description="Helical" evidence="24">
    <location>
        <begin position="76"/>
        <end position="98"/>
    </location>
</feature>
<keyword evidence="20" id="KW-1015">Disulfide bond</keyword>
<feature type="modified residue" description="4-aspartylphosphate" evidence="22">
    <location>
        <position position="1636"/>
    </location>
</feature>
<dbReference type="SMART" id="SM00065">
    <property type="entry name" value="GAF"/>
    <property type="match status" value="2"/>
</dbReference>
<dbReference type="Proteomes" id="UP001525961">
    <property type="component" value="Unassembled WGS sequence"/>
</dbReference>
<evidence type="ECO:0000259" key="27">
    <source>
        <dbReference type="PROSITE" id="PS50112"/>
    </source>
</evidence>
<dbReference type="InterPro" id="IPR008207">
    <property type="entry name" value="Sig_transdc_His_kin_Hpt_dom"/>
</dbReference>
<keyword evidence="8 22" id="KW-0597">Phosphoprotein</keyword>
<comment type="similarity">
    <text evidence="5">Belongs to the ethylene receptor family.</text>
</comment>
<evidence type="ECO:0000259" key="28">
    <source>
        <dbReference type="PROSITE" id="PS50113"/>
    </source>
</evidence>
<name>A0ABT2N958_9CYAN</name>
<evidence type="ECO:0000256" key="13">
    <source>
        <dbReference type="ARBA" id="ARBA00022777"/>
    </source>
</evidence>
<dbReference type="Pfam" id="PF08448">
    <property type="entry name" value="PAS_4"/>
    <property type="match status" value="1"/>
</dbReference>
<keyword evidence="14" id="KW-0256">Endoplasmic reticulum</keyword>
<feature type="domain" description="PAC" evidence="28">
    <location>
        <begin position="761"/>
        <end position="813"/>
    </location>
</feature>
<evidence type="ECO:0000256" key="20">
    <source>
        <dbReference type="ARBA" id="ARBA00023157"/>
    </source>
</evidence>
<dbReference type="InterPro" id="IPR001610">
    <property type="entry name" value="PAC"/>
</dbReference>
<dbReference type="SUPFAM" id="SSF55781">
    <property type="entry name" value="GAF domain-like"/>
    <property type="match status" value="2"/>
</dbReference>
<dbReference type="InterPro" id="IPR058544">
    <property type="entry name" value="ETR1_N"/>
</dbReference>
<evidence type="ECO:0000256" key="21">
    <source>
        <dbReference type="PROSITE-ProRule" id="PRU00110"/>
    </source>
</evidence>
<dbReference type="Gene3D" id="1.20.120.160">
    <property type="entry name" value="HPT domain"/>
    <property type="match status" value="1"/>
</dbReference>
<evidence type="ECO:0000256" key="1">
    <source>
        <dbReference type="ARBA" id="ARBA00000085"/>
    </source>
</evidence>
<dbReference type="SMART" id="SM00387">
    <property type="entry name" value="HATPase_c"/>
    <property type="match status" value="1"/>
</dbReference>
<protein>
    <recommendedName>
        <fullName evidence="6">histidine kinase</fullName>
        <ecNumber evidence="6">2.7.13.3</ecNumber>
    </recommendedName>
</protein>
<dbReference type="Pfam" id="PF00989">
    <property type="entry name" value="PAS"/>
    <property type="match status" value="2"/>
</dbReference>
<feature type="compositionally biased region" description="Pro residues" evidence="23">
    <location>
        <begin position="1877"/>
        <end position="1889"/>
    </location>
</feature>
<dbReference type="SUPFAM" id="SSF47226">
    <property type="entry name" value="Histidine-containing phosphotransfer domain, HPT domain"/>
    <property type="match status" value="1"/>
</dbReference>
<dbReference type="Pfam" id="PF02518">
    <property type="entry name" value="HATPase_c"/>
    <property type="match status" value="1"/>
</dbReference>
<feature type="region of interest" description="Disordered" evidence="23">
    <location>
        <begin position="1867"/>
        <end position="1903"/>
    </location>
</feature>
<dbReference type="SUPFAM" id="SSF52172">
    <property type="entry name" value="CheY-like"/>
    <property type="match status" value="2"/>
</dbReference>
<dbReference type="PROSITE" id="PS50894">
    <property type="entry name" value="HPT"/>
    <property type="match status" value="1"/>
</dbReference>
<dbReference type="PANTHER" id="PTHR45339">
    <property type="entry name" value="HYBRID SIGNAL TRANSDUCTION HISTIDINE KINASE J"/>
    <property type="match status" value="1"/>
</dbReference>
<feature type="domain" description="PAS" evidence="27">
    <location>
        <begin position="686"/>
        <end position="757"/>
    </location>
</feature>
<feature type="modified residue" description="Phosphohistidine" evidence="21">
    <location>
        <position position="1959"/>
    </location>
</feature>
<keyword evidence="17" id="KW-0186">Copper</keyword>
<dbReference type="PRINTS" id="PR00344">
    <property type="entry name" value="BCTRLSENSOR"/>
</dbReference>
<evidence type="ECO:0000256" key="24">
    <source>
        <dbReference type="SAM" id="Phobius"/>
    </source>
</evidence>
<keyword evidence="10 24" id="KW-0812">Transmembrane</keyword>
<feature type="domain" description="PAS" evidence="27">
    <location>
        <begin position="163"/>
        <end position="205"/>
    </location>
</feature>
<evidence type="ECO:0000256" key="19">
    <source>
        <dbReference type="ARBA" id="ARBA00023136"/>
    </source>
</evidence>
<dbReference type="InterPro" id="IPR036097">
    <property type="entry name" value="HisK_dim/P_sf"/>
</dbReference>
<dbReference type="InterPro" id="IPR013656">
    <property type="entry name" value="PAS_4"/>
</dbReference>
<evidence type="ECO:0000313" key="31">
    <source>
        <dbReference type="Proteomes" id="UP001525961"/>
    </source>
</evidence>
<evidence type="ECO:0000256" key="16">
    <source>
        <dbReference type="ARBA" id="ARBA00022989"/>
    </source>
</evidence>
<dbReference type="SMART" id="SM00388">
    <property type="entry name" value="HisKA"/>
    <property type="match status" value="1"/>
</dbReference>
<dbReference type="SUPFAM" id="SSF55874">
    <property type="entry name" value="ATPase domain of HSP90 chaperone/DNA topoisomerase II/histidine kinase"/>
    <property type="match status" value="1"/>
</dbReference>
<dbReference type="RefSeq" id="WP_261236069.1">
    <property type="nucleotide sequence ID" value="NZ_JAMXFA010000020.1"/>
</dbReference>
<accession>A0ABT2N958</accession>
<dbReference type="InterPro" id="IPR013767">
    <property type="entry name" value="PAS_fold"/>
</dbReference>
<feature type="domain" description="PAC" evidence="28">
    <location>
        <begin position="516"/>
        <end position="569"/>
    </location>
</feature>
<proteinExistence type="inferred from homology"/>
<dbReference type="PROSITE" id="PS50109">
    <property type="entry name" value="HIS_KIN"/>
    <property type="match status" value="1"/>
</dbReference>
<dbReference type="NCBIfam" id="TIGR00229">
    <property type="entry name" value="sensory_box"/>
    <property type="match status" value="6"/>
</dbReference>
<evidence type="ECO:0000256" key="9">
    <source>
        <dbReference type="ARBA" id="ARBA00022679"/>
    </source>
</evidence>
<dbReference type="InterPro" id="IPR036641">
    <property type="entry name" value="HPT_dom_sf"/>
</dbReference>
<dbReference type="Gene3D" id="3.30.450.20">
    <property type="entry name" value="PAS domain"/>
    <property type="match status" value="6"/>
</dbReference>
<dbReference type="CDD" id="cd16922">
    <property type="entry name" value="HATPase_EvgS-ArcB-TorS-like"/>
    <property type="match status" value="1"/>
</dbReference>
<dbReference type="Gene3D" id="3.30.450.40">
    <property type="match status" value="2"/>
</dbReference>
<dbReference type="SMART" id="SM00073">
    <property type="entry name" value="HPT"/>
    <property type="match status" value="1"/>
</dbReference>
<keyword evidence="15" id="KW-0067">ATP-binding</keyword>
<evidence type="ECO:0000256" key="17">
    <source>
        <dbReference type="ARBA" id="ARBA00023008"/>
    </source>
</evidence>
<dbReference type="InterPro" id="IPR003661">
    <property type="entry name" value="HisK_dim/P_dom"/>
</dbReference>
<dbReference type="InterPro" id="IPR000014">
    <property type="entry name" value="PAS"/>
</dbReference>
<feature type="domain" description="Response regulatory" evidence="26">
    <location>
        <begin position="1585"/>
        <end position="1703"/>
    </location>
</feature>
<dbReference type="InterPro" id="IPR011006">
    <property type="entry name" value="CheY-like_superfamily"/>
</dbReference>
<comment type="catalytic activity">
    <reaction evidence="1">
        <text>ATP + protein L-histidine = ADP + protein N-phospho-L-histidine.</text>
        <dbReference type="EC" id="2.7.13.3"/>
    </reaction>
</comment>
<dbReference type="Gene3D" id="3.30.565.10">
    <property type="entry name" value="Histidine kinase-like ATPase, C-terminal domain"/>
    <property type="match status" value="1"/>
</dbReference>
<evidence type="ECO:0000256" key="4">
    <source>
        <dbReference type="ARBA" id="ARBA00004651"/>
    </source>
</evidence>
<evidence type="ECO:0000313" key="30">
    <source>
        <dbReference type="EMBL" id="MCT7979226.1"/>
    </source>
</evidence>
<dbReference type="InterPro" id="IPR005467">
    <property type="entry name" value="His_kinase_dom"/>
</dbReference>
<dbReference type="InterPro" id="IPR004358">
    <property type="entry name" value="Sig_transdc_His_kin-like_C"/>
</dbReference>
<dbReference type="PANTHER" id="PTHR45339:SF1">
    <property type="entry name" value="HYBRID SIGNAL TRANSDUCTION HISTIDINE KINASE J"/>
    <property type="match status" value="1"/>
</dbReference>
<reference evidence="30 31" key="1">
    <citation type="journal article" date="2022" name="Front. Microbiol.">
        <title>High genomic differentiation and limited gene flow indicate recent cryptic speciation within the genus Laspinema (cyanobacteria).</title>
        <authorList>
            <person name="Stanojkovic A."/>
            <person name="Skoupy S."/>
            <person name="Skaloud P."/>
            <person name="Dvorak P."/>
        </authorList>
    </citation>
    <scope>NUCLEOTIDE SEQUENCE [LARGE SCALE GENOMIC DNA]</scope>
    <source>
        <strain evidence="30 31">D3b</strain>
    </source>
</reference>
<sequence length="2022" mass="225091">MPSQVLELFTNRAIAHLSGERFLSFIPHGHCYLWNPGLVGLHVGSDALIALSYFAIALTLLYFIRNRKDLPFSWIFLLFGAFIISCGTSHLMEIWTLWYSDYWLSGGIKALTAGISLATALLLVPLIPQALALQSPEQLERANQQLQTEITERQQAETALRENEALLRTVVERSRMGIALVTPSGGITQTNLALQQMLGYSAEELSAMSWSDLISDPQPLQGPGEIPGGQEIGAKRTYAQEQNYLRKDREIRTAQVLVSEIVSYEGKASLSLLMIEDITDRKQQEIALRSLNVELERRVAERTEQWQTANEELRGEIKERQRIEVALRESTSHLQTLVQQAPVILYATDRQGRITLVEGKNLPSLGVKQETAIGASIFEGYAEQPSILQQIQQVFNGKEENWIGNCNGLIYEHKLTPIWDESGNVSGVIGVATDRTEQVRSQEALRQSEELYRTLTRNFPQGVVFLLDRNQRFLLAEGAGLEAAGLSKAFVEGKTLSEVFSLEARTLLEQSIQAIDGNSTSVIQEMPWNGRWYRTHTVPVRTETSPIDSVMVVAQDITDRKNAEQERDRFFTLSLDMLCIAGFDGYFKLLNPAWGKILGYTDEELFSQPFIEFVHPDDRAATLAETAKLSNLNLDALGFENRYRCKDGSYRWVRWNTTPFREQGLLYCVAHDITQRKEAEEALAESAAQLQIVFEGAGIGIVLGTLDEGRILKSNPAFEKMLGYSAAELSTMSFSDFTHLEDLQKELPLFQAVVAGERPSYEIQKRYICKDGSRIWVDLTTSIIRDANGNSKFAVGMVQDITERFEAAEALRQSEEKYRSVVDNIKEVIFQTDAQGYFTFLNPAWEEITGFEIDQSIGTSWLSYIYEPDVPPFSQYLEALSSGEQQNCQDEMRYRTQAGDYRWIEVFARGSRNEAGELTGISGTLNDITFRKQAEWEKTQLIASLKESEAAIRALYSVTADRSLDFDTRLSRMLEMGCRRFGLEIGMVGRLDSPKESRDGMERASTIEAIALQLPPNALIPLTQGDAFKLELTYCSLAIRESEPVCIPSASDSEWLEHPAYKMRGLEAYLGVRVMVSGEVYGCLSFSSFQRRTQPFKSVDQNLLKLMAQWIGGEIERNQAQIALQQQLHRSLLLGQITREIRQSLDSQKIFQTTATQIGQAFGVNRCLIHSYIPTDPPKMPLVAEYLEPGAQSMMNFEVPVAGNPHAEQLVAFDTVLVSDDVYKEPLLKGAEAMCRHIGVKSMLAVRTSYQGIPNGVIGMHQCDRFRRWTREEIELCEAVAEQVGIALAQARLLEQETLARQEVALKSQAALQAREAAEAANRAKSEFLATMSHEIRTPMNAVIGMTGLLLDTPLNADQREFVETIRTSGDGLLTIINDILDFSKIESGKMDLEEHPFNLRTCVEECLDLVASKAAEKQLELAYLFSPQTPEGIIGDVTRLRQILVNLLSNAVKFTEEGETIISVNATLVQDAPLGNRIETGTRGGIYQIHFSVKDTGVGIPPDRLDRLFKSFSQVDSSTTRKYGGTGLGLAIAKRLSELMGGTMWVESQIGVGSTFHFTIQAAATSEFASVSPEDEVPQLTGKHLLIVDDNATNRLILTRQAQSWGMIPYAAASGPEGLAQLQNSDTRFDLAILDMQMPDMDGIALATAIRQIPDGDRLPLVMLTSLGWQPVSREVSGIDFAAFLSKPIKQSQLFDILIGILSRQSHGKDPKGRRAPSFPRQPTPLKSDRPLKILLAEDNVVNQKVALRILERMGYRADVAGNGLEAIAALNRQSYDVILMDVQMPEMDGLEATRRICLEWSQRRDVSPMGRPWIIAMTANAMQGDREICLQAGMDDYISKPIRLEALAQALAGCHLYSESLPVPPTTDVSFPPESVSPPSPPSPPSPMSNSSFPHSIPEPPIDAKALQNLREMVGEDEPEAFIEVVESYLKDLPDLLETLETSVQKQDAPTLHRAAHTLKSTSATLGAKPLAQLSKQLEKLGRTSSEEGTLLPPEALALVRAIYLEYERLKPALQGELKP</sequence>
<dbReference type="InterPro" id="IPR001789">
    <property type="entry name" value="Sig_transdc_resp-reg_receiver"/>
</dbReference>
<evidence type="ECO:0000259" key="26">
    <source>
        <dbReference type="PROSITE" id="PS50110"/>
    </source>
</evidence>
<dbReference type="PROSITE" id="PS50113">
    <property type="entry name" value="PAC"/>
    <property type="match status" value="6"/>
</dbReference>
<dbReference type="SMART" id="SM00448">
    <property type="entry name" value="REC"/>
    <property type="match status" value="2"/>
</dbReference>
<evidence type="ECO:0000259" key="25">
    <source>
        <dbReference type="PROSITE" id="PS50109"/>
    </source>
</evidence>
<evidence type="ECO:0000256" key="8">
    <source>
        <dbReference type="ARBA" id="ARBA00022553"/>
    </source>
</evidence>
<dbReference type="CDD" id="cd17546">
    <property type="entry name" value="REC_hyHK_CKI1_RcsC-like"/>
    <property type="match status" value="2"/>
</dbReference>
<dbReference type="InterPro" id="IPR003018">
    <property type="entry name" value="GAF"/>
</dbReference>
<dbReference type="CDD" id="cd00088">
    <property type="entry name" value="HPT"/>
    <property type="match status" value="1"/>
</dbReference>
<dbReference type="InterPro" id="IPR013655">
    <property type="entry name" value="PAS_fold_3"/>
</dbReference>
<evidence type="ECO:0000256" key="10">
    <source>
        <dbReference type="ARBA" id="ARBA00022692"/>
    </source>
</evidence>
<dbReference type="SMART" id="SM00091">
    <property type="entry name" value="PAS"/>
    <property type="match status" value="6"/>
</dbReference>
<dbReference type="InterPro" id="IPR035965">
    <property type="entry name" value="PAS-like_dom_sf"/>
</dbReference>
<dbReference type="PROSITE" id="PS50112">
    <property type="entry name" value="PAS"/>
    <property type="match status" value="4"/>
</dbReference>
<dbReference type="Pfam" id="PF08447">
    <property type="entry name" value="PAS_3"/>
    <property type="match status" value="1"/>
</dbReference>
<feature type="domain" description="HPt" evidence="29">
    <location>
        <begin position="1920"/>
        <end position="2019"/>
    </location>
</feature>
<keyword evidence="19 24" id="KW-0472">Membrane</keyword>
<evidence type="ECO:0000256" key="11">
    <source>
        <dbReference type="ARBA" id="ARBA00022741"/>
    </source>
</evidence>
<keyword evidence="18" id="KW-0902">Two-component regulatory system</keyword>
<dbReference type="EC" id="2.7.13.3" evidence="6"/>
<evidence type="ECO:0000256" key="6">
    <source>
        <dbReference type="ARBA" id="ARBA00012438"/>
    </source>
</evidence>
<keyword evidence="12" id="KW-0936">Ethylene signaling pathway</keyword>
<feature type="domain" description="PAC" evidence="28">
    <location>
        <begin position="888"/>
        <end position="940"/>
    </location>
</feature>
<comment type="cofactor">
    <cofactor evidence="2">
        <name>Cu cation</name>
        <dbReference type="ChEBI" id="CHEBI:23378"/>
    </cofactor>
</comment>
<evidence type="ECO:0000256" key="3">
    <source>
        <dbReference type="ARBA" id="ARBA00004477"/>
    </source>
</evidence>
<dbReference type="SUPFAM" id="SSF55785">
    <property type="entry name" value="PYP-like sensor domain (PAS domain)"/>
    <property type="match status" value="6"/>
</dbReference>
<comment type="subcellular location">
    <subcellularLocation>
        <location evidence="4">Cell membrane</location>
        <topology evidence="4">Multi-pass membrane protein</topology>
    </subcellularLocation>
    <subcellularLocation>
        <location evidence="3">Endoplasmic reticulum membrane</location>
        <topology evidence="3">Multi-pass membrane protein</topology>
    </subcellularLocation>
</comment>
<feature type="transmembrane region" description="Helical" evidence="24">
    <location>
        <begin position="47"/>
        <end position="64"/>
    </location>
</feature>
<evidence type="ECO:0000256" key="15">
    <source>
        <dbReference type="ARBA" id="ARBA00022840"/>
    </source>
</evidence>
<dbReference type="PROSITE" id="PS50110">
    <property type="entry name" value="RESPONSE_REGULATORY"/>
    <property type="match status" value="2"/>
</dbReference>
<keyword evidence="13" id="KW-0418">Kinase</keyword>
<dbReference type="Pfam" id="PF25487">
    <property type="entry name" value="ETR1_N"/>
    <property type="match status" value="1"/>
</dbReference>
<feature type="domain" description="PAC" evidence="28">
    <location>
        <begin position="238"/>
        <end position="290"/>
    </location>
</feature>
<dbReference type="SMART" id="SM00086">
    <property type="entry name" value="PAC"/>
    <property type="match status" value="5"/>
</dbReference>
<evidence type="ECO:0000256" key="7">
    <source>
        <dbReference type="ARBA" id="ARBA00022475"/>
    </source>
</evidence>
<comment type="caution">
    <text evidence="30">The sequence shown here is derived from an EMBL/GenBank/DDBJ whole genome shotgun (WGS) entry which is preliminary data.</text>
</comment>
<evidence type="ECO:0000256" key="23">
    <source>
        <dbReference type="SAM" id="MobiDB-lite"/>
    </source>
</evidence>
<dbReference type="InterPro" id="IPR036890">
    <property type="entry name" value="HATPase_C_sf"/>
</dbReference>
<feature type="domain" description="PAC" evidence="28">
    <location>
        <begin position="397"/>
        <end position="447"/>
    </location>
</feature>
<dbReference type="Pfam" id="PF01627">
    <property type="entry name" value="Hpt"/>
    <property type="match status" value="1"/>
</dbReference>
<dbReference type="Gene3D" id="1.10.287.130">
    <property type="match status" value="1"/>
</dbReference>
<dbReference type="CDD" id="cd00082">
    <property type="entry name" value="HisKA"/>
    <property type="match status" value="1"/>
</dbReference>
<dbReference type="Pfam" id="PF13426">
    <property type="entry name" value="PAS_9"/>
    <property type="match status" value="2"/>
</dbReference>
<keyword evidence="11" id="KW-0547">Nucleotide-binding</keyword>
<keyword evidence="9" id="KW-0808">Transferase</keyword>
<keyword evidence="7" id="KW-1003">Cell membrane</keyword>
<organism evidence="30 31">
    <name type="scientific">Laspinema olomoucense D3b</name>
    <dbReference type="NCBI Taxonomy" id="2953688"/>
    <lineage>
        <taxon>Bacteria</taxon>
        <taxon>Bacillati</taxon>
        <taxon>Cyanobacteriota</taxon>
        <taxon>Cyanophyceae</taxon>
        <taxon>Oscillatoriophycideae</taxon>
        <taxon>Oscillatoriales</taxon>
        <taxon>Laspinemataceae</taxon>
        <taxon>Laspinema</taxon>
        <taxon>Laspinema olomoucense</taxon>
    </lineage>
</organism>
<keyword evidence="16 24" id="KW-1133">Transmembrane helix</keyword>
<dbReference type="SUPFAM" id="SSF47384">
    <property type="entry name" value="Homodimeric domain of signal transducing histidine kinase"/>
    <property type="match status" value="1"/>
</dbReference>
<evidence type="ECO:0000256" key="22">
    <source>
        <dbReference type="PROSITE-ProRule" id="PRU00169"/>
    </source>
</evidence>
<evidence type="ECO:0000256" key="5">
    <source>
        <dbReference type="ARBA" id="ARBA00009842"/>
    </source>
</evidence>
<evidence type="ECO:0000256" key="12">
    <source>
        <dbReference type="ARBA" id="ARBA00022745"/>
    </source>
</evidence>
<dbReference type="EMBL" id="JAMXFA010000020">
    <property type="protein sequence ID" value="MCT7979226.1"/>
    <property type="molecule type" value="Genomic_DNA"/>
</dbReference>
<feature type="domain" description="PAC" evidence="28">
    <location>
        <begin position="637"/>
        <end position="685"/>
    </location>
</feature>
<feature type="domain" description="Histidine kinase" evidence="25">
    <location>
        <begin position="1331"/>
        <end position="1565"/>
    </location>
</feature>
<dbReference type="Gene3D" id="3.40.50.2300">
    <property type="match status" value="2"/>
</dbReference>
<dbReference type="InterPro" id="IPR003594">
    <property type="entry name" value="HATPase_dom"/>
</dbReference>
<dbReference type="Pfam" id="PF00072">
    <property type="entry name" value="Response_reg"/>
    <property type="match status" value="2"/>
</dbReference>
<feature type="domain" description="PAS" evidence="27">
    <location>
        <begin position="814"/>
        <end position="869"/>
    </location>
</feature>
<dbReference type="Pfam" id="PF00512">
    <property type="entry name" value="HisKA"/>
    <property type="match status" value="1"/>
</dbReference>
<evidence type="ECO:0000256" key="14">
    <source>
        <dbReference type="ARBA" id="ARBA00022824"/>
    </source>
</evidence>
<dbReference type="InterPro" id="IPR000700">
    <property type="entry name" value="PAS-assoc_C"/>
</dbReference>
<gene>
    <name evidence="30" type="ORF">NG792_16060</name>
</gene>
<feature type="modified residue" description="4-aspartylphosphate" evidence="22">
    <location>
        <position position="1783"/>
    </location>
</feature>